<evidence type="ECO:0000313" key="2">
    <source>
        <dbReference type="EMBL" id="BAQ45811.1"/>
    </source>
</evidence>
<dbReference type="EMBL" id="AP014704">
    <property type="protein sequence ID" value="BAQ45811.1"/>
    <property type="molecule type" value="Genomic_DNA"/>
</dbReference>
<dbReference type="KEGG" id="maqu:Maq22A_c12880"/>
<protein>
    <recommendedName>
        <fullName evidence="4">DUF3780 domain-containing protein</fullName>
    </recommendedName>
</protein>
<gene>
    <name evidence="2" type="ORF">Maq22A_c12880</name>
</gene>
<name>A0A0C6EZX4_9HYPH</name>
<reference evidence="2 3" key="1">
    <citation type="journal article" date="2015" name="Genome Announc.">
        <title>Complete Genome Sequence of Methylobacterium aquaticum Strain 22A, Isolated from Racomitrium japonicum Moss.</title>
        <authorList>
            <person name="Tani A."/>
            <person name="Ogura Y."/>
            <person name="Hayashi T."/>
            <person name="Kimbara K."/>
        </authorList>
    </citation>
    <scope>NUCLEOTIDE SEQUENCE [LARGE SCALE GENOMIC DNA]</scope>
    <source>
        <strain evidence="2 3">MA-22A</strain>
    </source>
</reference>
<dbReference type="PATRIC" id="fig|270351.10.peg.2489"/>
<feature type="region of interest" description="Disordered" evidence="1">
    <location>
        <begin position="169"/>
        <end position="192"/>
    </location>
</feature>
<dbReference type="STRING" id="270351.Maq22A_c12880"/>
<reference evidence="3" key="2">
    <citation type="submission" date="2015-01" db="EMBL/GenBank/DDBJ databases">
        <title>Complete genome sequence of Methylobacterium aquaticum strain 22A.</title>
        <authorList>
            <person name="Tani A."/>
            <person name="Ogura Y."/>
            <person name="Hayashi T."/>
        </authorList>
    </citation>
    <scope>NUCLEOTIDE SEQUENCE [LARGE SCALE GENOMIC DNA]</scope>
    <source>
        <strain evidence="3">MA-22A</strain>
    </source>
</reference>
<dbReference type="RefSeq" id="WP_060847075.1">
    <property type="nucleotide sequence ID" value="NZ_AP014704.1"/>
</dbReference>
<proteinExistence type="predicted"/>
<organism evidence="2 3">
    <name type="scientific">Methylobacterium aquaticum</name>
    <dbReference type="NCBI Taxonomy" id="270351"/>
    <lineage>
        <taxon>Bacteria</taxon>
        <taxon>Pseudomonadati</taxon>
        <taxon>Pseudomonadota</taxon>
        <taxon>Alphaproteobacteria</taxon>
        <taxon>Hyphomicrobiales</taxon>
        <taxon>Methylobacteriaceae</taxon>
        <taxon>Methylobacterium</taxon>
    </lineage>
</organism>
<sequence length="192" mass="21797">MTQRPTVGFGCPNEMDPHHFSVTIPAGNTAEVIVTEHFGLRGGANGLPDELVRCRLPRTVWRAIADDLRRVFNERLKDSGLPTSRWSTGMNKVERLLGKELCVLTWSTERAETGLIPGAVKRWVGLRPEERWWLFAMASRSTGNAEDADIGWRKALRVALTEEPSTDEVIEIRKVRRKPPRDERPTLPLFDE</sequence>
<evidence type="ECO:0000313" key="3">
    <source>
        <dbReference type="Proteomes" id="UP000061432"/>
    </source>
</evidence>
<dbReference type="InterPro" id="IPR024220">
    <property type="entry name" value="DUF3780"/>
</dbReference>
<dbReference type="OrthoDB" id="67865at2"/>
<dbReference type="Proteomes" id="UP000061432">
    <property type="component" value="Chromosome"/>
</dbReference>
<dbReference type="AlphaFoldDB" id="A0A0C6EZX4"/>
<accession>A0A0C6EZX4</accession>
<evidence type="ECO:0008006" key="4">
    <source>
        <dbReference type="Google" id="ProtNLM"/>
    </source>
</evidence>
<evidence type="ECO:0000256" key="1">
    <source>
        <dbReference type="SAM" id="MobiDB-lite"/>
    </source>
</evidence>
<dbReference type="NCBIfam" id="NF042961">
    <property type="entry name" value="DUF3780_antiphage"/>
    <property type="match status" value="1"/>
</dbReference>
<dbReference type="Pfam" id="PF12635">
    <property type="entry name" value="DUF3780"/>
    <property type="match status" value="1"/>
</dbReference>